<keyword evidence="6" id="KW-1185">Reference proteome</keyword>
<gene>
    <name evidence="5" type="ORF">SMF913_11643</name>
</gene>
<dbReference type="GO" id="GO:0055085">
    <property type="term" value="P:transmembrane transport"/>
    <property type="evidence" value="ECO:0007669"/>
    <property type="project" value="InterPro"/>
</dbReference>
<dbReference type="PROSITE" id="PS51257">
    <property type="entry name" value="PROKAR_LIPOPROTEIN"/>
    <property type="match status" value="1"/>
</dbReference>
<protein>
    <submittedName>
        <fullName evidence="5">Phosphate-import protein PhnD</fullName>
    </submittedName>
</protein>
<dbReference type="Pfam" id="PF12974">
    <property type="entry name" value="Phosphonate-bd"/>
    <property type="match status" value="1"/>
</dbReference>
<dbReference type="EMBL" id="LJIW01000001">
    <property type="protein sequence ID" value="PNG95618.1"/>
    <property type="molecule type" value="Genomic_DNA"/>
</dbReference>
<dbReference type="AlphaFoldDB" id="A0A2J7Z5T6"/>
<dbReference type="CDD" id="cd01071">
    <property type="entry name" value="PBP2_PhnD_like"/>
    <property type="match status" value="1"/>
</dbReference>
<keyword evidence="2 3" id="KW-0732">Signal</keyword>
<feature type="chain" id="PRO_5014461175" evidence="3">
    <location>
        <begin position="26"/>
        <end position="312"/>
    </location>
</feature>
<feature type="domain" description="Solute-binding protein family 3/N-terminal" evidence="4">
    <location>
        <begin position="39"/>
        <end position="275"/>
    </location>
</feature>
<dbReference type="SMART" id="SM00062">
    <property type="entry name" value="PBPb"/>
    <property type="match status" value="1"/>
</dbReference>
<evidence type="ECO:0000313" key="6">
    <source>
        <dbReference type="Proteomes" id="UP000236520"/>
    </source>
</evidence>
<feature type="signal peptide" evidence="3">
    <location>
        <begin position="1"/>
        <end position="25"/>
    </location>
</feature>
<evidence type="ECO:0000256" key="1">
    <source>
        <dbReference type="ARBA" id="ARBA00007162"/>
    </source>
</evidence>
<dbReference type="RefSeq" id="WP_102933820.1">
    <property type="nucleotide sequence ID" value="NZ_LJIW01000001.1"/>
</dbReference>
<comment type="caution">
    <text evidence="5">The sequence shown here is derived from an EMBL/GenBank/DDBJ whole genome shotgun (WGS) entry which is preliminary data.</text>
</comment>
<name>A0A2J7Z5T6_STRMQ</name>
<organism evidence="5 6">
    <name type="scientific">Streptomyces malaysiensis</name>
    <dbReference type="NCBI Taxonomy" id="92644"/>
    <lineage>
        <taxon>Bacteria</taxon>
        <taxon>Bacillati</taxon>
        <taxon>Actinomycetota</taxon>
        <taxon>Actinomycetes</taxon>
        <taxon>Kitasatosporales</taxon>
        <taxon>Streptomycetaceae</taxon>
        <taxon>Streptomyces</taxon>
        <taxon>Streptomyces violaceusniger group</taxon>
    </lineage>
</organism>
<evidence type="ECO:0000259" key="4">
    <source>
        <dbReference type="SMART" id="SM00062"/>
    </source>
</evidence>
<evidence type="ECO:0000313" key="5">
    <source>
        <dbReference type="EMBL" id="PNG95618.1"/>
    </source>
</evidence>
<evidence type="ECO:0000256" key="2">
    <source>
        <dbReference type="ARBA" id="ARBA00022729"/>
    </source>
</evidence>
<proteinExistence type="inferred from homology"/>
<accession>A0A2J7Z5T6</accession>
<dbReference type="InterPro" id="IPR005770">
    <property type="entry name" value="PhnD"/>
</dbReference>
<comment type="similarity">
    <text evidence="1">Belongs to the phosphate/phosphite/phosphonate binding protein family.</text>
</comment>
<dbReference type="Proteomes" id="UP000236520">
    <property type="component" value="Unassembled WGS sequence"/>
</dbReference>
<dbReference type="PANTHER" id="PTHR35841">
    <property type="entry name" value="PHOSPHONATES-BINDING PERIPLASMIC PROTEIN"/>
    <property type="match status" value="1"/>
</dbReference>
<evidence type="ECO:0000256" key="3">
    <source>
        <dbReference type="SAM" id="SignalP"/>
    </source>
</evidence>
<dbReference type="GO" id="GO:0043190">
    <property type="term" value="C:ATP-binding cassette (ABC) transporter complex"/>
    <property type="evidence" value="ECO:0007669"/>
    <property type="project" value="InterPro"/>
</dbReference>
<reference evidence="5 6" key="1">
    <citation type="submission" date="2015-09" db="EMBL/GenBank/DDBJ databases">
        <title>Genome sequence, genome mining and natural product profiling of a biocontrol bacterium Streptomyces malaysiensis F913.</title>
        <authorList>
            <person name="Xu Y."/>
            <person name="Wei J."/>
            <person name="Xie J."/>
            <person name="Li T."/>
            <person name="Zhou Z."/>
        </authorList>
    </citation>
    <scope>NUCLEOTIDE SEQUENCE [LARGE SCALE GENOMIC DNA]</scope>
    <source>
        <strain evidence="5 6">F913</strain>
    </source>
</reference>
<dbReference type="PANTHER" id="PTHR35841:SF1">
    <property type="entry name" value="PHOSPHONATES-BINDING PERIPLASMIC PROTEIN"/>
    <property type="match status" value="1"/>
</dbReference>
<dbReference type="InterPro" id="IPR001638">
    <property type="entry name" value="Solute-binding_3/MltF_N"/>
</dbReference>
<dbReference type="Gene3D" id="3.40.190.10">
    <property type="entry name" value="Periplasmic binding protein-like II"/>
    <property type="match status" value="2"/>
</dbReference>
<dbReference type="NCBIfam" id="TIGR01098">
    <property type="entry name" value="3A0109s03R"/>
    <property type="match status" value="1"/>
</dbReference>
<sequence length="312" mass="32601">MPRHLRLPLAAALLPLVLTACGASASDDGSTSEGRDPDTLVVAAIPSENSTSLAQQYAPVIKLLEAETGKKVQMQKATSYAAVIEAQRAHKADVALYGPLSYVVAKDSGVGVKLAGALVTAKGETPGYQSYGITRGDAKDIKSLADFKGHKVCFVDPTSTSGYLYPQAGLLKAGVKPGDYTKVMAGGHDASALSVASGDCDAGFAFDTMVDSDLIKQGKLKKGRLKTVWKSTEIPGSPAAVSTDLTASLQKKIVDAFLTKANADYMESKGWCSGDGCKIDDNWGFVAVKDSDYDSVRAACDTTKDAQCKDGS</sequence>
<dbReference type="SUPFAM" id="SSF53850">
    <property type="entry name" value="Periplasmic binding protein-like II"/>
    <property type="match status" value="1"/>
</dbReference>